<protein>
    <submittedName>
        <fullName evidence="1">Uncharacterized protein</fullName>
    </submittedName>
</protein>
<dbReference type="EMBL" id="LJZR01000029">
    <property type="protein sequence ID" value="KPQ33640.1"/>
    <property type="molecule type" value="Genomic_DNA"/>
</dbReference>
<evidence type="ECO:0000313" key="2">
    <source>
        <dbReference type="Proteomes" id="UP000050465"/>
    </source>
</evidence>
<evidence type="ECO:0000313" key="1">
    <source>
        <dbReference type="EMBL" id="KPQ33640.1"/>
    </source>
</evidence>
<comment type="caution">
    <text evidence="1">The sequence shown here is derived from an EMBL/GenBank/DDBJ whole genome shotgun (WGS) entry which is preliminary data.</text>
</comment>
<dbReference type="AlphaFoldDB" id="A0A0P8BIX0"/>
<accession>A0A0P8BIX0</accession>
<name>A0A0P8BIX0_9CYAN</name>
<proteinExistence type="predicted"/>
<organism evidence="1 2">
    <name type="scientific">Phormidesmis priestleyi Ana</name>
    <dbReference type="NCBI Taxonomy" id="1666911"/>
    <lineage>
        <taxon>Bacteria</taxon>
        <taxon>Bacillati</taxon>
        <taxon>Cyanobacteriota</taxon>
        <taxon>Cyanophyceae</taxon>
        <taxon>Leptolyngbyales</taxon>
        <taxon>Leptolyngbyaceae</taxon>
        <taxon>Phormidesmis</taxon>
    </lineage>
</organism>
<dbReference type="STRING" id="1666911.HLUCCA11_18050"/>
<sequence length="41" mass="4710">MMGNDGGNEWNYKKGLKIASVRRRLVGTLQSKIYDKAIKLR</sequence>
<dbReference type="Proteomes" id="UP000050465">
    <property type="component" value="Unassembled WGS sequence"/>
</dbReference>
<gene>
    <name evidence="1" type="ORF">HLUCCA11_18050</name>
</gene>
<reference evidence="1 2" key="1">
    <citation type="submission" date="2015-09" db="EMBL/GenBank/DDBJ databases">
        <title>Identification and resolution of microdiversity through metagenomic sequencing of parallel consortia.</title>
        <authorList>
            <person name="Nelson W.C."/>
            <person name="Romine M.F."/>
            <person name="Lindemann S.R."/>
        </authorList>
    </citation>
    <scope>NUCLEOTIDE SEQUENCE [LARGE SCALE GENOMIC DNA]</scope>
    <source>
        <strain evidence="1">Ana</strain>
    </source>
</reference>